<accession>A0AAU9RXK3</accession>
<reference evidence="1 2" key="1">
    <citation type="submission" date="2022-03" db="EMBL/GenBank/DDBJ databases">
        <authorList>
            <person name="Nunn A."/>
            <person name="Chopra R."/>
            <person name="Nunn A."/>
            <person name="Contreras Garrido A."/>
        </authorList>
    </citation>
    <scope>NUCLEOTIDE SEQUENCE [LARGE SCALE GENOMIC DNA]</scope>
</reference>
<name>A0AAU9RXK3_THLAR</name>
<protein>
    <submittedName>
        <fullName evidence="1">Uncharacterized protein</fullName>
    </submittedName>
</protein>
<sequence>MGSFSERGPSSFADVVNFFEFQKPQVRNAVSPLIFESFESTQLARYVLNMFCTSMMEVADEFGVPTCAFLTPGARLHGLMFDLYTLQEDFGTQQHPAVRVSCRTALWMELKTRELVVRSASRNVAVICRAANECVPVAEGIWVAANECVPVAEGI</sequence>
<dbReference type="EMBL" id="CAJVSB020000441">
    <property type="protein sequence ID" value="CAH2050871.1"/>
    <property type="molecule type" value="Genomic_DNA"/>
</dbReference>
<proteinExistence type="predicted"/>
<dbReference type="Gene3D" id="3.40.50.2000">
    <property type="entry name" value="Glycogen Phosphorylase B"/>
    <property type="match status" value="1"/>
</dbReference>
<organism evidence="1 2">
    <name type="scientific">Thlaspi arvense</name>
    <name type="common">Field penny-cress</name>
    <dbReference type="NCBI Taxonomy" id="13288"/>
    <lineage>
        <taxon>Eukaryota</taxon>
        <taxon>Viridiplantae</taxon>
        <taxon>Streptophyta</taxon>
        <taxon>Embryophyta</taxon>
        <taxon>Tracheophyta</taxon>
        <taxon>Spermatophyta</taxon>
        <taxon>Magnoliopsida</taxon>
        <taxon>eudicotyledons</taxon>
        <taxon>Gunneridae</taxon>
        <taxon>Pentapetalae</taxon>
        <taxon>rosids</taxon>
        <taxon>malvids</taxon>
        <taxon>Brassicales</taxon>
        <taxon>Brassicaceae</taxon>
        <taxon>Thlaspideae</taxon>
        <taxon>Thlaspi</taxon>
    </lineage>
</organism>
<comment type="caution">
    <text evidence="1">The sequence shown here is derived from an EMBL/GenBank/DDBJ whole genome shotgun (WGS) entry which is preliminary data.</text>
</comment>
<gene>
    <name evidence="1" type="ORF">TAV2_LOCUS8641</name>
</gene>
<keyword evidence="2" id="KW-1185">Reference proteome</keyword>
<evidence type="ECO:0000313" key="1">
    <source>
        <dbReference type="EMBL" id="CAH2050871.1"/>
    </source>
</evidence>
<feature type="non-terminal residue" evidence="1">
    <location>
        <position position="155"/>
    </location>
</feature>
<evidence type="ECO:0000313" key="2">
    <source>
        <dbReference type="Proteomes" id="UP000836841"/>
    </source>
</evidence>
<dbReference type="AlphaFoldDB" id="A0AAU9RXK3"/>
<dbReference type="Proteomes" id="UP000836841">
    <property type="component" value="Unassembled WGS sequence"/>
</dbReference>